<organism evidence="1">
    <name type="scientific">uncultured bacterium</name>
    <name type="common">gcode 4</name>
    <dbReference type="NCBI Taxonomy" id="1234023"/>
    <lineage>
        <taxon>Bacteria</taxon>
        <taxon>environmental samples</taxon>
    </lineage>
</organism>
<proteinExistence type="predicted"/>
<name>K2FV54_9BACT</name>
<protein>
    <submittedName>
        <fullName evidence="1">Uncharacterized protein</fullName>
    </submittedName>
</protein>
<dbReference type="AlphaFoldDB" id="K2FV54"/>
<accession>K2FV54</accession>
<gene>
    <name evidence="1" type="ORF">ACD_4C00137G0004</name>
</gene>
<reference evidence="1" key="1">
    <citation type="journal article" date="2012" name="Science">
        <title>Fermentation, hydrogen, and sulfur metabolism in multiple uncultivated bacterial phyla.</title>
        <authorList>
            <person name="Wrighton K.C."/>
            <person name="Thomas B.C."/>
            <person name="Sharon I."/>
            <person name="Miller C.S."/>
            <person name="Castelle C.J."/>
            <person name="VerBerkmoes N.C."/>
            <person name="Wilkins M.J."/>
            <person name="Hettich R.L."/>
            <person name="Lipton M.S."/>
            <person name="Williams K.H."/>
            <person name="Long P.E."/>
            <person name="Banfield J.F."/>
        </authorList>
    </citation>
    <scope>NUCLEOTIDE SEQUENCE [LARGE SCALE GENOMIC DNA]</scope>
</reference>
<sequence length="122" mass="14572">MEKNEKSREDDRKELSENEKRKLLKDKISEKIKKLKELIKSLWLNNLWDLMKFLDNVELSIDSLNFGEFENAIKKIQDEIIILIEKDNKLKADAKLKFAMLFNGDDNTWSDNSWDDNQFAYL</sequence>
<comment type="caution">
    <text evidence="1">The sequence shown here is derived from an EMBL/GenBank/DDBJ whole genome shotgun (WGS) entry which is preliminary data.</text>
</comment>
<evidence type="ECO:0000313" key="1">
    <source>
        <dbReference type="EMBL" id="EKE26838.1"/>
    </source>
</evidence>
<dbReference type="EMBL" id="AMFJ01000653">
    <property type="protein sequence ID" value="EKE26838.1"/>
    <property type="molecule type" value="Genomic_DNA"/>
</dbReference>